<name>A0ACC7S5X9_DOLFA</name>
<dbReference type="Proteomes" id="UP001517388">
    <property type="component" value="Unassembled WGS sequence"/>
</dbReference>
<organism evidence="1 2">
    <name type="scientific">Dolichospermum flos-aquae UHCC 0037</name>
    <dbReference type="NCBI Taxonomy" id="2590026"/>
    <lineage>
        <taxon>Bacteria</taxon>
        <taxon>Bacillati</taxon>
        <taxon>Cyanobacteriota</taxon>
        <taxon>Cyanophyceae</taxon>
        <taxon>Nostocales</taxon>
        <taxon>Aphanizomenonaceae</taxon>
        <taxon>Dolichospermum</taxon>
    </lineage>
</organism>
<reference evidence="2" key="1">
    <citation type="journal article" date="2020" name="Toxins">
        <title>Phylogenomic Analysis of Secondary Metabolism in the Toxic Cyanobacterial Genera Anabaena, Dolichospermum and Aphanizomenon.</title>
        <authorList>
            <person name="Oesterholm J."/>
            <person name="Popin R.V."/>
            <person name="Fewer D.P."/>
            <person name="Sivonen K."/>
        </authorList>
    </citation>
    <scope>NUCLEOTIDE SEQUENCE [LARGE SCALE GENOMIC DNA]</scope>
    <source>
        <strain evidence="2">UHCC 0037</strain>
    </source>
</reference>
<comment type="caution">
    <text evidence="1">The sequence shown here is derived from an EMBL/GenBank/DDBJ whole genome shotgun (WGS) entry which is preliminary data.</text>
</comment>
<proteinExistence type="predicted"/>
<keyword evidence="2" id="KW-1185">Reference proteome</keyword>
<sequence length="500" mass="57565">MEINSLNKLDQLEFQIRQQISQFKLGDVLYSLYNIQHQLHPFISAKVALFAIRFSSPSLVTQGVKLVKIDKIINLVTAYSLADPITFDQQLKDDFIEANPVFLILRIVSSQFPINVSRFSQFANPIFLYYDIPKKLKGQKGIPNFDIEKEFENINGVSVAEFINLGFVLSAFASNQFTFSFDFLKKTRSKGINLPNDEAIFKAINELAGDKYKINNLYDERKNSDRRFRMYDFNPLRIYPLIFPCKGSGFSKNKNEFMCAPVPALIDERVSIGIFHQMFGIFREKFSNYFGYVLEEYLRIILENCVNSKSIIDIRNLSLGNNIKTPDYAIIDGSVAIILECKATRFTLPAQNIASEQAVNESLKQVKKGLLQLDNFIKACQSKLQNLEQFHNCSTFKPVLVTLEEMYLINSGFFKDHVNDLLKNDGILNLNWQILSIGEIERLQPHLLEGIYLSQVLQDLEQKTFNDVLEDLTAKTQKTYKDSFLYPKQEELYQRLGIPD</sequence>
<protein>
    <submittedName>
        <fullName evidence="1">Uncharacterized protein</fullName>
    </submittedName>
</protein>
<gene>
    <name evidence="1" type="ORF">FJR39_12255</name>
</gene>
<evidence type="ECO:0000313" key="1">
    <source>
        <dbReference type="EMBL" id="MTJ43918.1"/>
    </source>
</evidence>
<evidence type="ECO:0000313" key="2">
    <source>
        <dbReference type="Proteomes" id="UP001517388"/>
    </source>
</evidence>
<dbReference type="EMBL" id="VILF01000003">
    <property type="protein sequence ID" value="MTJ43918.1"/>
    <property type="molecule type" value="Genomic_DNA"/>
</dbReference>
<accession>A0ACC7S5X9</accession>